<evidence type="ECO:0000313" key="2">
    <source>
        <dbReference type="EMBL" id="SNU96908.1"/>
    </source>
</evidence>
<feature type="transmembrane region" description="Helical" evidence="1">
    <location>
        <begin position="652"/>
        <end position="672"/>
    </location>
</feature>
<dbReference type="eggNOG" id="ENOG502Z8QQ">
    <property type="taxonomic scope" value="Bacteria"/>
</dbReference>
<keyword evidence="3" id="KW-1185">Reference proteome</keyword>
<feature type="transmembrane region" description="Helical" evidence="1">
    <location>
        <begin position="611"/>
        <end position="631"/>
    </location>
</feature>
<feature type="transmembrane region" description="Helical" evidence="1">
    <location>
        <begin position="461"/>
        <end position="479"/>
    </location>
</feature>
<dbReference type="Pfam" id="PF18949">
    <property type="entry name" value="DUF5693"/>
    <property type="match status" value="1"/>
</dbReference>
<dbReference type="RefSeq" id="WP_027889704.1">
    <property type="nucleotide sequence ID" value="NZ_LT906446.1"/>
</dbReference>
<reference evidence="2 3" key="1">
    <citation type="submission" date="2017-06" db="EMBL/GenBank/DDBJ databases">
        <authorList>
            <consortium name="Pathogen Informatics"/>
        </authorList>
    </citation>
    <scope>NUCLEOTIDE SEQUENCE [LARGE SCALE GENOMIC DNA]</scope>
    <source>
        <strain evidence="2 3">NCTC10570</strain>
    </source>
</reference>
<keyword evidence="1" id="KW-0472">Membrane</keyword>
<dbReference type="GeneID" id="78506692"/>
<gene>
    <name evidence="2" type="ORF">SAMEA4364220_00664</name>
</gene>
<feature type="transmembrane region" description="Helical" evidence="1">
    <location>
        <begin position="491"/>
        <end position="511"/>
    </location>
</feature>
<feature type="transmembrane region" description="Helical" evidence="1">
    <location>
        <begin position="416"/>
        <end position="440"/>
    </location>
</feature>
<keyword evidence="1" id="KW-1133">Transmembrane helix</keyword>
<evidence type="ECO:0000313" key="3">
    <source>
        <dbReference type="Proteomes" id="UP000215383"/>
    </source>
</evidence>
<evidence type="ECO:0000256" key="1">
    <source>
        <dbReference type="SAM" id="Phobius"/>
    </source>
</evidence>
<dbReference type="EMBL" id="LT906446">
    <property type="protein sequence ID" value="SNU96908.1"/>
    <property type="molecule type" value="Genomic_DNA"/>
</dbReference>
<protein>
    <submittedName>
        <fullName evidence="2">Uncharacterized protein</fullName>
    </submittedName>
</protein>
<proteinExistence type="predicted"/>
<dbReference type="Proteomes" id="UP000215383">
    <property type="component" value="Chromosome 1"/>
</dbReference>
<dbReference type="InterPro" id="IPR043748">
    <property type="entry name" value="DUF5693"/>
</dbReference>
<dbReference type="AlphaFoldDB" id="A0A239TI57"/>
<feature type="transmembrane region" description="Helical" evidence="1">
    <location>
        <begin position="539"/>
        <end position="559"/>
    </location>
</feature>
<keyword evidence="1" id="KW-0812">Transmembrane</keyword>
<organism evidence="2 3">
    <name type="scientific">Megamonas hypermegale</name>
    <dbReference type="NCBI Taxonomy" id="158847"/>
    <lineage>
        <taxon>Bacteria</taxon>
        <taxon>Bacillati</taxon>
        <taxon>Bacillota</taxon>
        <taxon>Negativicutes</taxon>
        <taxon>Selenomonadales</taxon>
        <taxon>Selenomonadaceae</taxon>
        <taxon>Megamonas</taxon>
    </lineage>
</organism>
<accession>A0A239TI57</accession>
<feature type="transmembrane region" description="Helical" evidence="1">
    <location>
        <begin position="364"/>
        <end position="385"/>
    </location>
</feature>
<name>A0A239TI57_9FIRM</name>
<feature type="transmembrane region" description="Helical" evidence="1">
    <location>
        <begin position="392"/>
        <end position="410"/>
    </location>
</feature>
<sequence length="684" mass="76172">MTKFNYNRLLIVCIIIGLIAAIVVNVQRYNVEQSNKTVDLAIDYEDMLKLAQMEGLPVEEVLSRAKEAGITSLAVYETTFEKLNKSGKTIAIPGSQLLENYYSGTMSDPAWRALVSNGTIKGDESYVVGNDLQTYTEVKADLIRRLGEDRVTVLHAGGQEFLAVKANHTELLKMNLGMPTDEMKAVNDAGFYVLARPSNYKNVTDDDIDAVFKRLDGINVSEIVFSGSETLGGLHNTARTIEQMKERGIALGAIEHVTQLQFYPQDGLYDIIRGLDYNVARLYAIPKDEQPKLKMDVAVERWANTDQERNIRINLMRIYEKPVDDLSLLDTNMQYISLTKDKLIEKGFTIDKASCFEPYFGNKVLQILMLLGVCAAGVLYISLVFPKVPNKNLYALLGVCFVACLIFIFLGKGSLIRVAGALAAANIFPTLAMISQLDVIRKNRLIGKLKFTALLLKSVKAIVCASIISLMGAMFLSGILSDVEFFLEMNIFRGIKLTFVLPLILVALAFMQRFDIFGEKLLNPPNIKVQIKRILNMNVSVKVLAGFVVALIAAVIFIGRSGHTAGVPVPGIELKLRAFLEQAFYARPRSKELFIGHPAFILMMMAWYRKWPSAVFFILTIIATIGQGSMVETFAHMRTPVFMSLVRGIDGVIWGCILGCIIMGALYLWQYFTSSTDRSKSLNE</sequence>